<dbReference type="EMBL" id="GBRH01198543">
    <property type="protein sequence ID" value="JAD99352.1"/>
    <property type="molecule type" value="Transcribed_RNA"/>
</dbReference>
<reference evidence="2" key="1">
    <citation type="submission" date="2014-09" db="EMBL/GenBank/DDBJ databases">
        <authorList>
            <person name="Magalhaes I.L.F."/>
            <person name="Oliveira U."/>
            <person name="Santos F.R."/>
            <person name="Vidigal T.H.D.A."/>
            <person name="Brescovit A.D."/>
            <person name="Santos A.J."/>
        </authorList>
    </citation>
    <scope>NUCLEOTIDE SEQUENCE</scope>
    <source>
        <tissue evidence="2">Shoot tissue taken approximately 20 cm above the soil surface</tissue>
    </source>
</reference>
<sequence>MHRRRRRRPDAGSNPHPQNTGSNIQCSSFISLPFLSPTAYVLVQTLPVATAGGLNSKCRHLIL</sequence>
<evidence type="ECO:0000313" key="2">
    <source>
        <dbReference type="EMBL" id="JAD99352.1"/>
    </source>
</evidence>
<feature type="region of interest" description="Disordered" evidence="1">
    <location>
        <begin position="1"/>
        <end position="24"/>
    </location>
</feature>
<accession>A0A0A9ETJ7</accession>
<name>A0A0A9ETJ7_ARUDO</name>
<proteinExistence type="predicted"/>
<dbReference type="AlphaFoldDB" id="A0A0A9ETJ7"/>
<feature type="compositionally biased region" description="Polar residues" evidence="1">
    <location>
        <begin position="15"/>
        <end position="24"/>
    </location>
</feature>
<evidence type="ECO:0000256" key="1">
    <source>
        <dbReference type="SAM" id="MobiDB-lite"/>
    </source>
</evidence>
<reference evidence="2" key="2">
    <citation type="journal article" date="2015" name="Data Brief">
        <title>Shoot transcriptome of the giant reed, Arundo donax.</title>
        <authorList>
            <person name="Barrero R.A."/>
            <person name="Guerrero F.D."/>
            <person name="Moolhuijzen P."/>
            <person name="Goolsby J.A."/>
            <person name="Tidwell J."/>
            <person name="Bellgard S.E."/>
            <person name="Bellgard M.I."/>
        </authorList>
    </citation>
    <scope>NUCLEOTIDE SEQUENCE</scope>
    <source>
        <tissue evidence="2">Shoot tissue taken approximately 20 cm above the soil surface</tissue>
    </source>
</reference>
<organism evidence="2">
    <name type="scientific">Arundo donax</name>
    <name type="common">Giant reed</name>
    <name type="synonym">Donax arundinaceus</name>
    <dbReference type="NCBI Taxonomy" id="35708"/>
    <lineage>
        <taxon>Eukaryota</taxon>
        <taxon>Viridiplantae</taxon>
        <taxon>Streptophyta</taxon>
        <taxon>Embryophyta</taxon>
        <taxon>Tracheophyta</taxon>
        <taxon>Spermatophyta</taxon>
        <taxon>Magnoliopsida</taxon>
        <taxon>Liliopsida</taxon>
        <taxon>Poales</taxon>
        <taxon>Poaceae</taxon>
        <taxon>PACMAD clade</taxon>
        <taxon>Arundinoideae</taxon>
        <taxon>Arundineae</taxon>
        <taxon>Arundo</taxon>
    </lineage>
</organism>
<protein>
    <submittedName>
        <fullName evidence="2">Uncharacterized protein</fullName>
    </submittedName>
</protein>